<gene>
    <name evidence="3" type="ORF">IAB94_05975</name>
</gene>
<sequence length="211" mass="22915">MKKLLLIIICALALLQSGGITYASESDGQYAQAVTTSAYFFSQKDLSTSLFAVPYTYCVQVIRDDGQWYYVQYAEDEGIYRAVYGYVLKSDFSLLSQPPPATYLFKSITVTYTAGGGDPSLPALGEIEMQAAFYGTYYSGATAYSYVLCGETFGYIEGANDDYPLNELPAEQPPEEENQSEGNPAVAAVVIVALAAGALILIFLSTKKHKP</sequence>
<keyword evidence="1" id="KW-0812">Transmembrane</keyword>
<organism evidence="3 4">
    <name type="scientific">Candidatus Coproplasma avicola</name>
    <dbReference type="NCBI Taxonomy" id="2840744"/>
    <lineage>
        <taxon>Bacteria</taxon>
        <taxon>Bacillati</taxon>
        <taxon>Bacillota</taxon>
        <taxon>Clostridia</taxon>
        <taxon>Eubacteriales</taxon>
        <taxon>Candidatus Coproplasma</taxon>
    </lineage>
</organism>
<reference evidence="3" key="1">
    <citation type="submission" date="2020-10" db="EMBL/GenBank/DDBJ databases">
        <authorList>
            <person name="Gilroy R."/>
        </authorList>
    </citation>
    <scope>NUCLEOTIDE SEQUENCE</scope>
    <source>
        <strain evidence="3">ChiW16-3235</strain>
    </source>
</reference>
<evidence type="ECO:0008006" key="5">
    <source>
        <dbReference type="Google" id="ProtNLM"/>
    </source>
</evidence>
<keyword evidence="2" id="KW-0732">Signal</keyword>
<reference evidence="3" key="2">
    <citation type="journal article" date="2021" name="PeerJ">
        <title>Extensive microbial diversity within the chicken gut microbiome revealed by metagenomics and culture.</title>
        <authorList>
            <person name="Gilroy R."/>
            <person name="Ravi A."/>
            <person name="Getino M."/>
            <person name="Pursley I."/>
            <person name="Horton D.L."/>
            <person name="Alikhan N.F."/>
            <person name="Baker D."/>
            <person name="Gharbi K."/>
            <person name="Hall N."/>
            <person name="Watson M."/>
            <person name="Adriaenssens E.M."/>
            <person name="Foster-Nyarko E."/>
            <person name="Jarju S."/>
            <person name="Secka A."/>
            <person name="Antonio M."/>
            <person name="Oren A."/>
            <person name="Chaudhuri R.R."/>
            <person name="La Ragione R."/>
            <person name="Hildebrand F."/>
            <person name="Pallen M.J."/>
        </authorList>
    </citation>
    <scope>NUCLEOTIDE SEQUENCE</scope>
    <source>
        <strain evidence="3">ChiW16-3235</strain>
    </source>
</reference>
<name>A0A9D1E7D1_9FIRM</name>
<proteinExistence type="predicted"/>
<dbReference type="EMBL" id="DVHK01000118">
    <property type="protein sequence ID" value="HIR67576.1"/>
    <property type="molecule type" value="Genomic_DNA"/>
</dbReference>
<dbReference type="AlphaFoldDB" id="A0A9D1E7D1"/>
<keyword evidence="1" id="KW-0472">Membrane</keyword>
<evidence type="ECO:0000313" key="3">
    <source>
        <dbReference type="EMBL" id="HIR67576.1"/>
    </source>
</evidence>
<keyword evidence="1" id="KW-1133">Transmembrane helix</keyword>
<comment type="caution">
    <text evidence="3">The sequence shown here is derived from an EMBL/GenBank/DDBJ whole genome shotgun (WGS) entry which is preliminary data.</text>
</comment>
<evidence type="ECO:0000313" key="4">
    <source>
        <dbReference type="Proteomes" id="UP000823913"/>
    </source>
</evidence>
<feature type="transmembrane region" description="Helical" evidence="1">
    <location>
        <begin position="185"/>
        <end position="204"/>
    </location>
</feature>
<feature type="chain" id="PRO_5038670447" description="SH3b domain-containing protein" evidence="2">
    <location>
        <begin position="24"/>
        <end position="211"/>
    </location>
</feature>
<protein>
    <recommendedName>
        <fullName evidence="5">SH3b domain-containing protein</fullName>
    </recommendedName>
</protein>
<evidence type="ECO:0000256" key="2">
    <source>
        <dbReference type="SAM" id="SignalP"/>
    </source>
</evidence>
<feature type="signal peptide" evidence="2">
    <location>
        <begin position="1"/>
        <end position="23"/>
    </location>
</feature>
<accession>A0A9D1E7D1</accession>
<dbReference type="Proteomes" id="UP000823913">
    <property type="component" value="Unassembled WGS sequence"/>
</dbReference>
<evidence type="ECO:0000256" key="1">
    <source>
        <dbReference type="SAM" id="Phobius"/>
    </source>
</evidence>